<evidence type="ECO:0000313" key="4">
    <source>
        <dbReference type="Proteomes" id="UP000438760"/>
    </source>
</evidence>
<dbReference type="RefSeq" id="WP_155092872.1">
    <property type="nucleotide sequence ID" value="NZ_WMJX01000032.1"/>
</dbReference>
<keyword evidence="1" id="KW-1133">Transmembrane helix</keyword>
<dbReference type="EMBL" id="WMJX01000032">
    <property type="protein sequence ID" value="MTG98859.1"/>
    <property type="molecule type" value="Genomic_DNA"/>
</dbReference>
<feature type="transmembrane region" description="Helical" evidence="1">
    <location>
        <begin position="132"/>
        <end position="149"/>
    </location>
</feature>
<feature type="domain" description="DUF2157" evidence="2">
    <location>
        <begin position="23"/>
        <end position="155"/>
    </location>
</feature>
<dbReference type="InterPro" id="IPR018677">
    <property type="entry name" value="DUF2157"/>
</dbReference>
<dbReference type="Pfam" id="PF09925">
    <property type="entry name" value="DUF2157"/>
    <property type="match status" value="1"/>
</dbReference>
<gene>
    <name evidence="3" type="ORF">GJV76_12075</name>
</gene>
<keyword evidence="1" id="KW-0472">Membrane</keyword>
<feature type="transmembrane region" description="Helical" evidence="1">
    <location>
        <begin position="300"/>
        <end position="320"/>
    </location>
</feature>
<keyword evidence="4" id="KW-1185">Reference proteome</keyword>
<sequence length="331" mass="37902">MKKLYEKRVSKEDLYLLKEHSSVESEELQHLVEQECSVSSNEWRTFIEYFLLTLGSGLLVSGIVFFFAYNWNDMPAFGKFAVVLGLLVVAVYCSVTNRMTESTRKVSLVIASVLVGVLFAVFGQVYQTGANAYDLFLVWTITIIPWTVVSKFSVQWLGLVVLVNTTFSLFFSQVSTELNFYMVLSLFLSFNITLFVLPFLIGRMQGFVPSKYYTAIMAFVCTCIAVFSISAWIFTISSNYDINDLMGESIAVILSCVWIGASYYWSVKQRNILFFSYFGLAVVSILFMLLLKWFKLEIVSLLLYTIYIIGATYGLIKVIMHMKKTWKDERE</sequence>
<feature type="transmembrane region" description="Helical" evidence="1">
    <location>
        <begin position="77"/>
        <end position="95"/>
    </location>
</feature>
<evidence type="ECO:0000256" key="1">
    <source>
        <dbReference type="SAM" id="Phobius"/>
    </source>
</evidence>
<evidence type="ECO:0000313" key="3">
    <source>
        <dbReference type="EMBL" id="MTG98859.1"/>
    </source>
</evidence>
<dbReference type="OrthoDB" id="327621at2"/>
<feature type="transmembrane region" description="Helical" evidence="1">
    <location>
        <begin position="212"/>
        <end position="234"/>
    </location>
</feature>
<keyword evidence="1" id="KW-0812">Transmembrane</keyword>
<dbReference type="AlphaFoldDB" id="A0A6I3LH14"/>
<protein>
    <submittedName>
        <fullName evidence="3">DUF2157 domain-containing protein</fullName>
    </submittedName>
</protein>
<feature type="transmembrane region" description="Helical" evidence="1">
    <location>
        <begin position="272"/>
        <end position="294"/>
    </location>
</feature>
<name>A0A6I3LH14_9FLAO</name>
<feature type="transmembrane region" description="Helical" evidence="1">
    <location>
        <begin position="156"/>
        <end position="174"/>
    </location>
</feature>
<organism evidence="3 4">
    <name type="scientific">Myroides albus</name>
    <dbReference type="NCBI Taxonomy" id="2562892"/>
    <lineage>
        <taxon>Bacteria</taxon>
        <taxon>Pseudomonadati</taxon>
        <taxon>Bacteroidota</taxon>
        <taxon>Flavobacteriia</taxon>
        <taxon>Flavobacteriales</taxon>
        <taxon>Flavobacteriaceae</taxon>
        <taxon>Myroides</taxon>
    </lineage>
</organism>
<feature type="transmembrane region" description="Helical" evidence="1">
    <location>
        <begin position="180"/>
        <end position="200"/>
    </location>
</feature>
<proteinExistence type="predicted"/>
<feature type="transmembrane region" description="Helical" evidence="1">
    <location>
        <begin position="49"/>
        <end position="71"/>
    </location>
</feature>
<evidence type="ECO:0000259" key="2">
    <source>
        <dbReference type="Pfam" id="PF09925"/>
    </source>
</evidence>
<feature type="transmembrane region" description="Helical" evidence="1">
    <location>
        <begin position="107"/>
        <end position="126"/>
    </location>
</feature>
<accession>A0A6I3LH14</accession>
<feature type="transmembrane region" description="Helical" evidence="1">
    <location>
        <begin position="246"/>
        <end position="265"/>
    </location>
</feature>
<comment type="caution">
    <text evidence="3">The sequence shown here is derived from an EMBL/GenBank/DDBJ whole genome shotgun (WGS) entry which is preliminary data.</text>
</comment>
<reference evidence="3 4" key="1">
    <citation type="submission" date="2019-11" db="EMBL/GenBank/DDBJ databases">
        <title>Genome of Strain BIT-d1.</title>
        <authorList>
            <person name="Yang Y."/>
        </authorList>
    </citation>
    <scope>NUCLEOTIDE SEQUENCE [LARGE SCALE GENOMIC DNA]</scope>
    <source>
        <strain evidence="3 4">BIT-d1</strain>
    </source>
</reference>
<dbReference type="Proteomes" id="UP000438760">
    <property type="component" value="Unassembled WGS sequence"/>
</dbReference>